<evidence type="ECO:0000313" key="4">
    <source>
        <dbReference type="EMBL" id="MCV2883609.1"/>
    </source>
</evidence>
<dbReference type="PANTHER" id="PTHR44943">
    <property type="entry name" value="CELLULOSE SYNTHASE OPERON PROTEIN C"/>
    <property type="match status" value="1"/>
</dbReference>
<dbReference type="SMART" id="SM00028">
    <property type="entry name" value="TPR"/>
    <property type="match status" value="5"/>
</dbReference>
<dbReference type="EMBL" id="JAOWKX010000001">
    <property type="protein sequence ID" value="MCV2883609.1"/>
    <property type="molecule type" value="Genomic_DNA"/>
</dbReference>
<feature type="repeat" description="TPR" evidence="3">
    <location>
        <begin position="447"/>
        <end position="480"/>
    </location>
</feature>
<dbReference type="Proteomes" id="UP001652504">
    <property type="component" value="Unassembled WGS sequence"/>
</dbReference>
<dbReference type="Pfam" id="PF13181">
    <property type="entry name" value="TPR_8"/>
    <property type="match status" value="1"/>
</dbReference>
<dbReference type="InterPro" id="IPR011990">
    <property type="entry name" value="TPR-like_helical_dom_sf"/>
</dbReference>
<dbReference type="Pfam" id="PF13424">
    <property type="entry name" value="TPR_12"/>
    <property type="match status" value="1"/>
</dbReference>
<dbReference type="SUPFAM" id="SSF48452">
    <property type="entry name" value="TPR-like"/>
    <property type="match status" value="1"/>
</dbReference>
<protein>
    <submittedName>
        <fullName evidence="4">Tetratricopeptide repeat protein</fullName>
    </submittedName>
</protein>
<reference evidence="4 5" key="1">
    <citation type="submission" date="2022-10" db="EMBL/GenBank/DDBJ databases">
        <title>Aestuariibacter sp. AA17 isolated from Montipora capitata coral fragment.</title>
        <authorList>
            <person name="Emsley S.A."/>
            <person name="Pfannmuller K.M."/>
            <person name="Loughran R.M."/>
            <person name="Shlafstein M."/>
            <person name="Papke E."/>
            <person name="Saw J.H."/>
            <person name="Ushijima B."/>
            <person name="Videau P."/>
        </authorList>
    </citation>
    <scope>NUCLEOTIDE SEQUENCE [LARGE SCALE GENOMIC DNA]</scope>
    <source>
        <strain evidence="4 5">AA17</strain>
    </source>
</reference>
<feature type="repeat" description="TPR" evidence="3">
    <location>
        <begin position="413"/>
        <end position="446"/>
    </location>
</feature>
<dbReference type="PANTHER" id="PTHR44943:SF4">
    <property type="entry name" value="TPR REPEAT-CONTAINING PROTEIN MJ0798"/>
    <property type="match status" value="1"/>
</dbReference>
<keyword evidence="1" id="KW-0677">Repeat</keyword>
<keyword evidence="5" id="KW-1185">Reference proteome</keyword>
<dbReference type="Gene3D" id="1.25.40.10">
    <property type="entry name" value="Tetratricopeptide repeat domain"/>
    <property type="match status" value="3"/>
</dbReference>
<evidence type="ECO:0000256" key="3">
    <source>
        <dbReference type="PROSITE-ProRule" id="PRU00339"/>
    </source>
</evidence>
<gene>
    <name evidence="4" type="ORF">OE749_02705</name>
</gene>
<dbReference type="InterPro" id="IPR051685">
    <property type="entry name" value="Ycf3/AcsC/BcsC/TPR_MFPF"/>
</dbReference>
<evidence type="ECO:0000313" key="5">
    <source>
        <dbReference type="Proteomes" id="UP001652504"/>
    </source>
</evidence>
<feature type="repeat" description="TPR" evidence="3">
    <location>
        <begin position="481"/>
        <end position="514"/>
    </location>
</feature>
<organism evidence="4 5">
    <name type="scientific">Fluctibacter corallii</name>
    <dbReference type="NCBI Taxonomy" id="2984329"/>
    <lineage>
        <taxon>Bacteria</taxon>
        <taxon>Pseudomonadati</taxon>
        <taxon>Pseudomonadota</taxon>
        <taxon>Gammaproteobacteria</taxon>
        <taxon>Alteromonadales</taxon>
        <taxon>Alteromonadaceae</taxon>
        <taxon>Fluctibacter</taxon>
    </lineage>
</organism>
<dbReference type="InterPro" id="IPR019734">
    <property type="entry name" value="TPR_rpt"/>
</dbReference>
<sequence length="600" mass="68781">MTQHYFQLTQSHTSFSSTEQSEWLVFDASFFQGGVWSAATPLIEKVYLDLKYAGETTLLEEHNYALYMVLPEYRDEIQLQYACLTDSAAGQERTRNFPLDRAYRIIHGLVSLIKEWKSSIPADYHLNIVARRFDQSQHLSCNFLLELARRTAEVDIHVYVDSMPDEAIVLPVNHTTVNLAKRVMLPCDSVELTASAELIDEEQANALNAQINLCDEQFESRFLSLFAYYSSKNNTQELANLALHGVCFYNHYGYYYESGALVAFCTPYFNEIVGDDQTTRWNLVGNMFQGLVTTGKQQEALAIINTYAKPQLTDNELQAKMHYLLSMVYLRYLSDQDLTLAEQHIMAAKQHIAKAKNEIKDNDHAFLRVFIDNGLAFLRVRQQRKEEALSLCQEGYQFLTEKLGEDKHKLHRSVLLYNSAQVYMMMGRLEDALSFYGKAIEIDPYYSEYYNEVGNIYQRIGKPQEAENYYNQAIKYSAPYPEVYFNKGNNFSNLGMTDEAIACYSQSLELNPYQSETLLLRAELLEEKGDIDAALHDYNAALDIEPDSEIGLVNRASLLFEQGRFHDALTDMVNAAKVNNDPDYLENIQLIESKMKAEAV</sequence>
<feature type="repeat" description="TPR" evidence="3">
    <location>
        <begin position="515"/>
        <end position="548"/>
    </location>
</feature>
<evidence type="ECO:0000256" key="2">
    <source>
        <dbReference type="ARBA" id="ARBA00022803"/>
    </source>
</evidence>
<dbReference type="PROSITE" id="PS50005">
    <property type="entry name" value="TPR"/>
    <property type="match status" value="4"/>
</dbReference>
<dbReference type="Pfam" id="PF00515">
    <property type="entry name" value="TPR_1"/>
    <property type="match status" value="1"/>
</dbReference>
<dbReference type="RefSeq" id="WP_263710805.1">
    <property type="nucleotide sequence ID" value="NZ_JAOWKX010000001.1"/>
</dbReference>
<keyword evidence="2 3" id="KW-0802">TPR repeat</keyword>
<dbReference type="PROSITE" id="PS50293">
    <property type="entry name" value="TPR_REGION"/>
    <property type="match status" value="1"/>
</dbReference>
<proteinExistence type="predicted"/>
<name>A0ABT3A4P9_9ALTE</name>
<accession>A0ABT3A4P9</accession>
<comment type="caution">
    <text evidence="4">The sequence shown here is derived from an EMBL/GenBank/DDBJ whole genome shotgun (WGS) entry which is preliminary data.</text>
</comment>
<evidence type="ECO:0000256" key="1">
    <source>
        <dbReference type="ARBA" id="ARBA00022737"/>
    </source>
</evidence>